<accession>A0A1H9XFX8</accession>
<evidence type="ECO:0000313" key="4">
    <source>
        <dbReference type="Proteomes" id="UP000199051"/>
    </source>
</evidence>
<gene>
    <name evidence="3" type="ORF">SAMN04487818_11519</name>
</gene>
<organism evidence="3 4">
    <name type="scientific">Actinokineospora terrae</name>
    <dbReference type="NCBI Taxonomy" id="155974"/>
    <lineage>
        <taxon>Bacteria</taxon>
        <taxon>Bacillati</taxon>
        <taxon>Actinomycetota</taxon>
        <taxon>Actinomycetes</taxon>
        <taxon>Pseudonocardiales</taxon>
        <taxon>Pseudonocardiaceae</taxon>
        <taxon>Actinokineospora</taxon>
    </lineage>
</organism>
<proteinExistence type="inferred from homology"/>
<dbReference type="PRINTS" id="PR00081">
    <property type="entry name" value="GDHRDH"/>
</dbReference>
<evidence type="ECO:0000256" key="2">
    <source>
        <dbReference type="ARBA" id="ARBA00023002"/>
    </source>
</evidence>
<dbReference type="SUPFAM" id="SSF51735">
    <property type="entry name" value="NAD(P)-binding Rossmann-fold domains"/>
    <property type="match status" value="1"/>
</dbReference>
<dbReference type="CDD" id="cd05233">
    <property type="entry name" value="SDR_c"/>
    <property type="match status" value="1"/>
</dbReference>
<dbReference type="STRING" id="155974.SAMN04487818_11519"/>
<dbReference type="PANTHER" id="PTHR24321:SF8">
    <property type="entry name" value="ESTRADIOL 17-BETA-DEHYDROGENASE 8-RELATED"/>
    <property type="match status" value="1"/>
</dbReference>
<evidence type="ECO:0000256" key="1">
    <source>
        <dbReference type="ARBA" id="ARBA00006484"/>
    </source>
</evidence>
<dbReference type="RefSeq" id="WP_092785644.1">
    <property type="nucleotide sequence ID" value="NZ_FOGI01000015.1"/>
</dbReference>
<comment type="similarity">
    <text evidence="1">Belongs to the short-chain dehydrogenases/reductases (SDR) family.</text>
</comment>
<dbReference type="Pfam" id="PF00106">
    <property type="entry name" value="adh_short"/>
    <property type="match status" value="1"/>
</dbReference>
<dbReference type="EMBL" id="FOGI01000015">
    <property type="protein sequence ID" value="SES45096.1"/>
    <property type="molecule type" value="Genomic_DNA"/>
</dbReference>
<dbReference type="GO" id="GO:0016491">
    <property type="term" value="F:oxidoreductase activity"/>
    <property type="evidence" value="ECO:0007669"/>
    <property type="project" value="UniProtKB-KW"/>
</dbReference>
<dbReference type="Proteomes" id="UP000199051">
    <property type="component" value="Unassembled WGS sequence"/>
</dbReference>
<dbReference type="Pfam" id="PF13561">
    <property type="entry name" value="adh_short_C2"/>
    <property type="match status" value="1"/>
</dbReference>
<dbReference type="InterPro" id="IPR002347">
    <property type="entry name" value="SDR_fam"/>
</dbReference>
<dbReference type="AlphaFoldDB" id="A0A1H9XFX8"/>
<dbReference type="FunFam" id="3.40.50.720:FF:000084">
    <property type="entry name" value="Short-chain dehydrogenase reductase"/>
    <property type="match status" value="1"/>
</dbReference>
<dbReference type="Gene3D" id="3.40.50.720">
    <property type="entry name" value="NAD(P)-binding Rossmann-like Domain"/>
    <property type="match status" value="1"/>
</dbReference>
<dbReference type="InterPro" id="IPR036291">
    <property type="entry name" value="NAD(P)-bd_dom_sf"/>
</dbReference>
<keyword evidence="4" id="KW-1185">Reference proteome</keyword>
<keyword evidence="2" id="KW-0560">Oxidoreductase</keyword>
<dbReference type="PANTHER" id="PTHR24321">
    <property type="entry name" value="DEHYDROGENASES, SHORT CHAIN"/>
    <property type="match status" value="1"/>
</dbReference>
<reference evidence="4" key="1">
    <citation type="submission" date="2016-10" db="EMBL/GenBank/DDBJ databases">
        <authorList>
            <person name="Varghese N."/>
            <person name="Submissions S."/>
        </authorList>
    </citation>
    <scope>NUCLEOTIDE SEQUENCE [LARGE SCALE GENOMIC DNA]</scope>
    <source>
        <strain evidence="4">DSM 44260</strain>
    </source>
</reference>
<sequence>MSGRGGRVAGKVALVTGAARGVGRACALRLAEEGADLVLLDIGVVSRVETVPESLATAGELERTATEARALGRTVVSRLVDVRDGDAIGAAVRAGVAALGSLDIAVPAAGVRSRGTAWEMPEAQWRTMIDINLTGVWQTAKAVAPVMVAQGAGSIVFIGSALAHRAVAGYAHMAAAKHGVAGLVSAFALELLDFGVRVNSVDPGALGPPGPSAADVADAVLFLASEESRYITGTSTVVDRGSRWA</sequence>
<name>A0A1H9XFX8_9PSEU</name>
<evidence type="ECO:0000313" key="3">
    <source>
        <dbReference type="EMBL" id="SES45096.1"/>
    </source>
</evidence>
<protein>
    <submittedName>
        <fullName evidence="3">NADP-dependent 3-hydroxy acid dehydrogenase YdfG</fullName>
    </submittedName>
</protein>